<feature type="region of interest" description="Disordered" evidence="1">
    <location>
        <begin position="298"/>
        <end position="350"/>
    </location>
</feature>
<protein>
    <recommendedName>
        <fullName evidence="4">Opi1-domain-containing protein</fullName>
    </recommendedName>
</protein>
<feature type="region of interest" description="Disordered" evidence="1">
    <location>
        <begin position="641"/>
        <end position="667"/>
    </location>
</feature>
<feature type="compositionally biased region" description="Low complexity" evidence="1">
    <location>
        <begin position="211"/>
        <end position="230"/>
    </location>
</feature>
<feature type="region of interest" description="Disordered" evidence="1">
    <location>
        <begin position="28"/>
        <end position="56"/>
    </location>
</feature>
<dbReference type="Proteomes" id="UP001556367">
    <property type="component" value="Unassembled WGS sequence"/>
</dbReference>
<feature type="compositionally biased region" description="Low complexity" evidence="1">
    <location>
        <begin position="307"/>
        <end position="327"/>
    </location>
</feature>
<organism evidence="2 3">
    <name type="scientific">Hohenbuehelia grisea</name>
    <dbReference type="NCBI Taxonomy" id="104357"/>
    <lineage>
        <taxon>Eukaryota</taxon>
        <taxon>Fungi</taxon>
        <taxon>Dikarya</taxon>
        <taxon>Basidiomycota</taxon>
        <taxon>Agaricomycotina</taxon>
        <taxon>Agaricomycetes</taxon>
        <taxon>Agaricomycetidae</taxon>
        <taxon>Agaricales</taxon>
        <taxon>Pleurotineae</taxon>
        <taxon>Pleurotaceae</taxon>
        <taxon>Hohenbuehelia</taxon>
    </lineage>
</organism>
<feature type="compositionally biased region" description="Low complexity" evidence="1">
    <location>
        <begin position="136"/>
        <end position="153"/>
    </location>
</feature>
<dbReference type="EMBL" id="JASNQZ010000008">
    <property type="protein sequence ID" value="KAL0953371.1"/>
    <property type="molecule type" value="Genomic_DNA"/>
</dbReference>
<feature type="compositionally biased region" description="Polar residues" evidence="1">
    <location>
        <begin position="184"/>
        <end position="195"/>
    </location>
</feature>
<evidence type="ECO:0000313" key="3">
    <source>
        <dbReference type="Proteomes" id="UP001556367"/>
    </source>
</evidence>
<proteinExistence type="predicted"/>
<dbReference type="PANTHER" id="PTHR38406">
    <property type="entry name" value="TRANSCRIPTIONAL REPRESSOR OPI1"/>
    <property type="match status" value="1"/>
</dbReference>
<feature type="compositionally biased region" description="Polar residues" evidence="1">
    <location>
        <begin position="641"/>
        <end position="659"/>
    </location>
</feature>
<sequence>MVDHDDESVRIAIRALGDMRNARLASEATTPALSVASTATTPSLASPQEEARPFDPFPIQPQFVERVSSLPLVHTAIRAYEHGKASSRVVKYGAEMMESSVKTISRPVIDHFPVDVNSLDEFACRQLDRLDRYRRPSMSTPSPSSPHSSSASSTQDASHHPSVDSSTDLVHSTRDADDRARTPVPSNTGQSSGTSADVVLLPNVPLDSTVSDSSTTAQAPASADATPTPTGANNSRWQTVLSEASGLGAALTLSEESMGRLRYCLQWLLYATAHIDGQILVLRDFIAQLQPLPSGSAVEHSSQVAQTHSDSSSLSRTTSSSSLTSMTEFANPSPYKTTPGLAPSTQSSLSAAHMRTLTDARRDIVHTIRQVVDVVSKYAGGALPEPARARVRGFILTLPQRWATRAPPAAVTGSNDETMSIRDAREGREREREERESVRAAAAGGGNTSARRASRSSRRLQIQREQRGASSADGVQNMVSATSPTDPRSASPMPSGTGARAVTGVPPGTAVVAAQRVLTLATESLDMMRGVTGVVRDSLDKADAWVGRLRAVGIQRNSATEQTGVDGAPAAHGNISDAKMEDMTTFPPLPLSGGQPGSLSLGHAPSGSHTVGYGRRNSLSLPSPLPQPVVRPISRSVSIATQPHDSVTQSETSSVNVPSTCGLAPGPDTDMDIEGEATRMSAMSLASRRGSLADSTSVTMACEELPPLQEFPVGAPNKTEQLSQYMDELESSQSGVMDVDV</sequence>
<reference evidence="3" key="1">
    <citation type="submission" date="2024-06" db="EMBL/GenBank/DDBJ databases">
        <title>Multi-omics analyses provide insights into the biosynthesis of the anticancer antibiotic pleurotin in Hohenbuehelia grisea.</title>
        <authorList>
            <person name="Weaver J.A."/>
            <person name="Alberti F."/>
        </authorList>
    </citation>
    <scope>NUCLEOTIDE SEQUENCE [LARGE SCALE GENOMIC DNA]</scope>
    <source>
        <strain evidence="3">T-177</strain>
    </source>
</reference>
<feature type="compositionally biased region" description="Basic and acidic residues" evidence="1">
    <location>
        <begin position="171"/>
        <end position="181"/>
    </location>
</feature>
<evidence type="ECO:0008006" key="4">
    <source>
        <dbReference type="Google" id="ProtNLM"/>
    </source>
</evidence>
<feature type="region of interest" description="Disordered" evidence="1">
    <location>
        <begin position="405"/>
        <end position="504"/>
    </location>
</feature>
<comment type="caution">
    <text evidence="2">The sequence shown here is derived from an EMBL/GenBank/DDBJ whole genome shotgun (WGS) entry which is preliminary data.</text>
</comment>
<feature type="region of interest" description="Disordered" evidence="1">
    <location>
        <begin position="134"/>
        <end position="235"/>
    </location>
</feature>
<evidence type="ECO:0000256" key="1">
    <source>
        <dbReference type="SAM" id="MobiDB-lite"/>
    </source>
</evidence>
<evidence type="ECO:0000313" key="2">
    <source>
        <dbReference type="EMBL" id="KAL0953371.1"/>
    </source>
</evidence>
<keyword evidence="3" id="KW-1185">Reference proteome</keyword>
<dbReference type="Pfam" id="PF08618">
    <property type="entry name" value="Opi1"/>
    <property type="match status" value="2"/>
</dbReference>
<feature type="compositionally biased region" description="Polar residues" evidence="1">
    <location>
        <begin position="473"/>
        <end position="494"/>
    </location>
</feature>
<feature type="compositionally biased region" description="Low complexity" evidence="1">
    <location>
        <begin position="591"/>
        <end position="602"/>
    </location>
</feature>
<accession>A0ABR3JCE0</accession>
<feature type="compositionally biased region" description="Basic and acidic residues" evidence="1">
    <location>
        <begin position="419"/>
        <end position="438"/>
    </location>
</feature>
<dbReference type="InterPro" id="IPR013927">
    <property type="entry name" value="TF_Opi1_Ccg-8"/>
</dbReference>
<feature type="compositionally biased region" description="Polar residues" evidence="1">
    <location>
        <begin position="28"/>
        <end position="46"/>
    </location>
</feature>
<gene>
    <name evidence="2" type="ORF">HGRIS_004616</name>
</gene>
<feature type="region of interest" description="Disordered" evidence="1">
    <location>
        <begin position="580"/>
        <end position="628"/>
    </location>
</feature>
<name>A0ABR3JCE0_9AGAR</name>
<dbReference type="PANTHER" id="PTHR38406:SF1">
    <property type="entry name" value="TRANSCRIPTIONAL REPRESSOR OPI1"/>
    <property type="match status" value="1"/>
</dbReference>